<reference evidence="2 3" key="1">
    <citation type="submission" date="2019-01" db="EMBL/GenBank/DDBJ databases">
        <authorList>
            <person name="Sayadi A."/>
        </authorList>
    </citation>
    <scope>NUCLEOTIDE SEQUENCE [LARGE SCALE GENOMIC DNA]</scope>
</reference>
<evidence type="ECO:0000313" key="3">
    <source>
        <dbReference type="Proteomes" id="UP000410492"/>
    </source>
</evidence>
<keyword evidence="3" id="KW-1185">Reference proteome</keyword>
<gene>
    <name evidence="2" type="ORF">CALMAC_LOCUS19841</name>
</gene>
<feature type="compositionally biased region" description="Polar residues" evidence="1">
    <location>
        <begin position="19"/>
        <end position="29"/>
    </location>
</feature>
<organism evidence="2 3">
    <name type="scientific">Callosobruchus maculatus</name>
    <name type="common">Southern cowpea weevil</name>
    <name type="synonym">Pulse bruchid</name>
    <dbReference type="NCBI Taxonomy" id="64391"/>
    <lineage>
        <taxon>Eukaryota</taxon>
        <taxon>Metazoa</taxon>
        <taxon>Ecdysozoa</taxon>
        <taxon>Arthropoda</taxon>
        <taxon>Hexapoda</taxon>
        <taxon>Insecta</taxon>
        <taxon>Pterygota</taxon>
        <taxon>Neoptera</taxon>
        <taxon>Endopterygota</taxon>
        <taxon>Coleoptera</taxon>
        <taxon>Polyphaga</taxon>
        <taxon>Cucujiformia</taxon>
        <taxon>Chrysomeloidea</taxon>
        <taxon>Chrysomelidae</taxon>
        <taxon>Bruchinae</taxon>
        <taxon>Bruchini</taxon>
        <taxon>Callosobruchus</taxon>
    </lineage>
</organism>
<sequence>MKMGSGVPQGQGLGASAPTGVNTGYSTGQAGFLGGFGRIQSPQRPPPNPPQGGGGQMSAPTSQVDNTGFKPFYKSSQSMNGGFVSPV</sequence>
<protein>
    <submittedName>
        <fullName evidence="2">Uncharacterized protein</fullName>
    </submittedName>
</protein>
<dbReference type="AlphaFoldDB" id="A0A653DTI8"/>
<dbReference type="OrthoDB" id="5399138at2759"/>
<evidence type="ECO:0000256" key="1">
    <source>
        <dbReference type="SAM" id="MobiDB-lite"/>
    </source>
</evidence>
<feature type="region of interest" description="Disordered" evidence="1">
    <location>
        <begin position="1"/>
        <end position="87"/>
    </location>
</feature>
<proteinExistence type="predicted"/>
<dbReference type="Proteomes" id="UP000410492">
    <property type="component" value="Unassembled WGS sequence"/>
</dbReference>
<dbReference type="EMBL" id="CAACVG010014191">
    <property type="protein sequence ID" value="VEN62835.1"/>
    <property type="molecule type" value="Genomic_DNA"/>
</dbReference>
<evidence type="ECO:0000313" key="2">
    <source>
        <dbReference type="EMBL" id="VEN62835.1"/>
    </source>
</evidence>
<accession>A0A653DTI8</accession>
<name>A0A653DTI8_CALMS</name>